<dbReference type="RefSeq" id="WP_308993439.1">
    <property type="nucleotide sequence ID" value="NZ_CP155618.1"/>
</dbReference>
<dbReference type="Proteomes" id="UP001224325">
    <property type="component" value="Chromosome"/>
</dbReference>
<keyword evidence="2" id="KW-1185">Reference proteome</keyword>
<proteinExistence type="predicted"/>
<gene>
    <name evidence="1" type="ORF">QLS71_011710</name>
</gene>
<organism evidence="1 2">
    <name type="scientific">Mariniflexile litorale</name>
    <dbReference type="NCBI Taxonomy" id="3045158"/>
    <lineage>
        <taxon>Bacteria</taxon>
        <taxon>Pseudomonadati</taxon>
        <taxon>Bacteroidota</taxon>
        <taxon>Flavobacteriia</taxon>
        <taxon>Flavobacteriales</taxon>
        <taxon>Flavobacteriaceae</taxon>
        <taxon>Mariniflexile</taxon>
    </lineage>
</organism>
<accession>A0AAU7EBT2</accession>
<dbReference type="KEGG" id="mlil:QLS71_011710"/>
<name>A0AAU7EBT2_9FLAO</name>
<dbReference type="AlphaFoldDB" id="A0AAU7EBT2"/>
<evidence type="ECO:0000313" key="2">
    <source>
        <dbReference type="Proteomes" id="UP001224325"/>
    </source>
</evidence>
<protein>
    <recommendedName>
        <fullName evidence="3">Lipoprotein</fullName>
    </recommendedName>
</protein>
<evidence type="ECO:0000313" key="1">
    <source>
        <dbReference type="EMBL" id="XBL12991.1"/>
    </source>
</evidence>
<reference evidence="1" key="1">
    <citation type="submission" date="2024-04" db="EMBL/GenBank/DDBJ databases">
        <title>Mariniflexile litorale, isolated from the shallow sediments of the Sea of Japan.</title>
        <authorList>
            <person name="Romanenko L."/>
            <person name="Isaeva M."/>
        </authorList>
    </citation>
    <scope>NUCLEOTIDE SEQUENCE [LARGE SCALE GENOMIC DNA]</scope>
    <source>
        <strain evidence="1">KMM 9835</strain>
    </source>
</reference>
<evidence type="ECO:0008006" key="3">
    <source>
        <dbReference type="Google" id="ProtNLM"/>
    </source>
</evidence>
<sequence length="166" mass="19419">MNKSIFILILVLLLVSCKENSKEHNAIINDFEIAENEYQKYTQENGWIRMSEITVKEFITELKFGNDNELNILSTIGQTDKNWITNSDLKFLISQIESKEKAKCVNRVISSFIPDPKNMTIGDQVISIIEAYRKNEPYPNELYICESYDKEKVNEILEWWKQKNGS</sequence>
<dbReference type="PROSITE" id="PS51257">
    <property type="entry name" value="PROKAR_LIPOPROTEIN"/>
    <property type="match status" value="1"/>
</dbReference>
<dbReference type="EMBL" id="CP155618">
    <property type="protein sequence ID" value="XBL12991.1"/>
    <property type="molecule type" value="Genomic_DNA"/>
</dbReference>